<dbReference type="AlphaFoldDB" id="A0A5M6ZIJ4"/>
<evidence type="ECO:0000313" key="8">
    <source>
        <dbReference type="Proteomes" id="UP000325122"/>
    </source>
</evidence>
<dbReference type="GO" id="GO:0003735">
    <property type="term" value="F:structural constituent of ribosome"/>
    <property type="evidence" value="ECO:0007669"/>
    <property type="project" value="InterPro"/>
</dbReference>
<dbReference type="InterPro" id="IPR001787">
    <property type="entry name" value="Ribosomal_bL21"/>
</dbReference>
<keyword evidence="4 5" id="KW-0699">rRNA-binding</keyword>
<accession>A0A5M6ZIJ4</accession>
<dbReference type="Proteomes" id="UP000325122">
    <property type="component" value="Unassembled WGS sequence"/>
</dbReference>
<evidence type="ECO:0000256" key="3">
    <source>
        <dbReference type="ARBA" id="ARBA00023274"/>
    </source>
</evidence>
<dbReference type="Pfam" id="PF00829">
    <property type="entry name" value="Ribosomal_L21p"/>
    <property type="match status" value="1"/>
</dbReference>
<dbReference type="RefSeq" id="WP_150022862.1">
    <property type="nucleotide sequence ID" value="NZ_VWOJ01000002.1"/>
</dbReference>
<keyword evidence="2 4" id="KW-0689">Ribosomal protein</keyword>
<dbReference type="Gene3D" id="1.10.150.20">
    <property type="entry name" value="5' to 3' exonuclease, C-terminal subdomain"/>
    <property type="match status" value="1"/>
</dbReference>
<dbReference type="GO" id="GO:1990904">
    <property type="term" value="C:ribonucleoprotein complex"/>
    <property type="evidence" value="ECO:0007669"/>
    <property type="project" value="UniProtKB-KW"/>
</dbReference>
<evidence type="ECO:0000313" key="7">
    <source>
        <dbReference type="EMBL" id="KAA5803594.1"/>
    </source>
</evidence>
<organism evidence="7 8">
    <name type="scientific">Alkalicaulis satelles</name>
    <dbReference type="NCBI Taxonomy" id="2609175"/>
    <lineage>
        <taxon>Bacteria</taxon>
        <taxon>Pseudomonadati</taxon>
        <taxon>Pseudomonadota</taxon>
        <taxon>Alphaproteobacteria</taxon>
        <taxon>Maricaulales</taxon>
        <taxon>Maricaulaceae</taxon>
        <taxon>Alkalicaulis</taxon>
    </lineage>
</organism>
<evidence type="ECO:0000256" key="2">
    <source>
        <dbReference type="ARBA" id="ARBA00022980"/>
    </source>
</evidence>
<dbReference type="NCBIfam" id="NF008916">
    <property type="entry name" value="PRK12278.1-4"/>
    <property type="match status" value="1"/>
</dbReference>
<dbReference type="PANTHER" id="PTHR21349">
    <property type="entry name" value="50S RIBOSOMAL PROTEIN L21"/>
    <property type="match status" value="1"/>
</dbReference>
<dbReference type="HAMAP" id="MF_01363">
    <property type="entry name" value="Ribosomal_bL21"/>
    <property type="match status" value="1"/>
</dbReference>
<dbReference type="Pfam" id="PF14520">
    <property type="entry name" value="HHH_5"/>
    <property type="match status" value="1"/>
</dbReference>
<keyword evidence="3 4" id="KW-0687">Ribonucleoprotein</keyword>
<sequence length="222" mass="23253">MYAVIKTGGKQYRVAQGDVLRVEKLDAEAGDVVTFDQVLMIGGEGEALVGAPAVDGAAVTANVLDERKDKKVIIFKKRRRQNYRRKRGHRQWITVISIAEILKPGTKSALGAKSKAAKPAAKPETADAAPAKPAKAPAKAKAEAKTDAKPKAKAAGGDDLTKLNGVGPAYAKKLAEAGVTTFAQVAAWSEADLERLDGEIAGLKAKAESGGWIAQAKELAGQ</sequence>
<dbReference type="EMBL" id="VWOJ01000002">
    <property type="protein sequence ID" value="KAA5803594.1"/>
    <property type="molecule type" value="Genomic_DNA"/>
</dbReference>
<dbReference type="NCBIfam" id="TIGR00061">
    <property type="entry name" value="L21"/>
    <property type="match status" value="1"/>
</dbReference>
<dbReference type="InterPro" id="IPR036164">
    <property type="entry name" value="bL21-like_sf"/>
</dbReference>
<name>A0A5M6ZIJ4_9PROT</name>
<reference evidence="7 8" key="1">
    <citation type="submission" date="2019-09" db="EMBL/GenBank/DDBJ databases">
        <authorList>
            <person name="Kevbrin V."/>
            <person name="Grouzdev D.S."/>
        </authorList>
    </citation>
    <scope>NUCLEOTIDE SEQUENCE [LARGE SCALE GENOMIC DNA]</scope>
    <source>
        <strain evidence="7 8">G-192</strain>
    </source>
</reference>
<dbReference type="GO" id="GO:0006412">
    <property type="term" value="P:translation"/>
    <property type="evidence" value="ECO:0007669"/>
    <property type="project" value="UniProtKB-UniRule"/>
</dbReference>
<comment type="caution">
    <text evidence="7">The sequence shown here is derived from an EMBL/GenBank/DDBJ whole genome shotgun (WGS) entry which is preliminary data.</text>
</comment>
<dbReference type="InterPro" id="IPR028909">
    <property type="entry name" value="bL21-like"/>
</dbReference>
<comment type="function">
    <text evidence="4 5">This protein binds to 23S rRNA in the presence of protein L20.</text>
</comment>
<proteinExistence type="inferred from homology"/>
<comment type="subunit">
    <text evidence="4">Part of the 50S ribosomal subunit. Contacts protein L20.</text>
</comment>
<keyword evidence="8" id="KW-1185">Reference proteome</keyword>
<feature type="compositionally biased region" description="Basic and acidic residues" evidence="6">
    <location>
        <begin position="140"/>
        <end position="150"/>
    </location>
</feature>
<evidence type="ECO:0000256" key="1">
    <source>
        <dbReference type="ARBA" id="ARBA00008563"/>
    </source>
</evidence>
<dbReference type="SUPFAM" id="SSF141091">
    <property type="entry name" value="L21p-like"/>
    <property type="match status" value="1"/>
</dbReference>
<evidence type="ECO:0000256" key="5">
    <source>
        <dbReference type="RuleBase" id="RU000562"/>
    </source>
</evidence>
<dbReference type="GO" id="GO:0005840">
    <property type="term" value="C:ribosome"/>
    <property type="evidence" value="ECO:0007669"/>
    <property type="project" value="UniProtKB-KW"/>
</dbReference>
<keyword evidence="4 5" id="KW-0694">RNA-binding</keyword>
<evidence type="ECO:0000256" key="4">
    <source>
        <dbReference type="HAMAP-Rule" id="MF_01363"/>
    </source>
</evidence>
<protein>
    <recommendedName>
        <fullName evidence="4">Large ribosomal subunit protein bL21</fullName>
    </recommendedName>
</protein>
<evidence type="ECO:0000256" key="6">
    <source>
        <dbReference type="SAM" id="MobiDB-lite"/>
    </source>
</evidence>
<dbReference type="GO" id="GO:0005737">
    <property type="term" value="C:cytoplasm"/>
    <property type="evidence" value="ECO:0007669"/>
    <property type="project" value="UniProtKB-ARBA"/>
</dbReference>
<feature type="compositionally biased region" description="Low complexity" evidence="6">
    <location>
        <begin position="112"/>
        <end position="139"/>
    </location>
</feature>
<dbReference type="GO" id="GO:0019843">
    <property type="term" value="F:rRNA binding"/>
    <property type="evidence" value="ECO:0007669"/>
    <property type="project" value="UniProtKB-UniRule"/>
</dbReference>
<comment type="similarity">
    <text evidence="1 4 5">Belongs to the bacterial ribosomal protein bL21 family.</text>
</comment>
<dbReference type="PANTHER" id="PTHR21349:SF0">
    <property type="entry name" value="LARGE RIBOSOMAL SUBUNIT PROTEIN BL21M"/>
    <property type="match status" value="1"/>
</dbReference>
<gene>
    <name evidence="4" type="primary">rplU</name>
    <name evidence="7" type="ORF">F1654_07270</name>
</gene>
<feature type="region of interest" description="Disordered" evidence="6">
    <location>
        <begin position="112"/>
        <end position="159"/>
    </location>
</feature>